<dbReference type="RefSeq" id="XP_024696827.1">
    <property type="nucleotide sequence ID" value="XM_024832615.1"/>
</dbReference>
<organism evidence="2 3">
    <name type="scientific">Aspergillus campestris (strain IBT 28561)</name>
    <dbReference type="NCBI Taxonomy" id="1392248"/>
    <lineage>
        <taxon>Eukaryota</taxon>
        <taxon>Fungi</taxon>
        <taxon>Dikarya</taxon>
        <taxon>Ascomycota</taxon>
        <taxon>Pezizomycotina</taxon>
        <taxon>Eurotiomycetes</taxon>
        <taxon>Eurotiomycetidae</taxon>
        <taxon>Eurotiales</taxon>
        <taxon>Aspergillaceae</taxon>
        <taxon>Aspergillus</taxon>
        <taxon>Aspergillus subgen. Circumdati</taxon>
    </lineage>
</organism>
<evidence type="ECO:0000313" key="2">
    <source>
        <dbReference type="EMBL" id="PKY08233.1"/>
    </source>
</evidence>
<gene>
    <name evidence="2" type="ORF">P168DRAFT_12032</name>
</gene>
<dbReference type="GeneID" id="36540136"/>
<dbReference type="AlphaFoldDB" id="A0A2I1DEC4"/>
<keyword evidence="1" id="KW-0472">Membrane</keyword>
<keyword evidence="1" id="KW-1133">Transmembrane helix</keyword>
<name>A0A2I1DEC4_ASPC2</name>
<feature type="transmembrane region" description="Helical" evidence="1">
    <location>
        <begin position="38"/>
        <end position="58"/>
    </location>
</feature>
<dbReference type="VEuPathDB" id="FungiDB:P168DRAFT_12032"/>
<dbReference type="Proteomes" id="UP000234254">
    <property type="component" value="Unassembled WGS sequence"/>
</dbReference>
<evidence type="ECO:0000313" key="3">
    <source>
        <dbReference type="Proteomes" id="UP000234254"/>
    </source>
</evidence>
<comment type="caution">
    <text evidence="2">The sequence shown here is derived from an EMBL/GenBank/DDBJ whole genome shotgun (WGS) entry which is preliminary data.</text>
</comment>
<dbReference type="EMBL" id="MSFM01000001">
    <property type="protein sequence ID" value="PKY08233.1"/>
    <property type="molecule type" value="Genomic_DNA"/>
</dbReference>
<sequence>MLTILDSHFPESHINRFSPISDGNHSCFPFCSISYLSFFIPSSLAEFGFFLPFCLFLGRFRGSHLEVNTRTRGVLL</sequence>
<keyword evidence="1" id="KW-0812">Transmembrane</keyword>
<reference evidence="2" key="1">
    <citation type="submission" date="2016-12" db="EMBL/GenBank/DDBJ databases">
        <title>The genomes of Aspergillus section Nigri reveals drivers in fungal speciation.</title>
        <authorList>
            <consortium name="DOE Joint Genome Institute"/>
            <person name="Vesth T.C."/>
            <person name="Nybo J."/>
            <person name="Theobald S."/>
            <person name="Brandl J."/>
            <person name="Frisvad J.C."/>
            <person name="Nielsen K.F."/>
            <person name="Lyhne E.K."/>
            <person name="Kogle M.E."/>
            <person name="Kuo A."/>
            <person name="Riley R."/>
            <person name="Clum A."/>
            <person name="Nolan M."/>
            <person name="Lipzen A."/>
            <person name="Salamov A."/>
            <person name="Henrissat B."/>
            <person name="Wiebenga A."/>
            <person name="De vries R.P."/>
            <person name="Grigoriev I.V."/>
            <person name="Mortensen U.H."/>
            <person name="Andersen M.R."/>
            <person name="Baker S.E."/>
        </authorList>
    </citation>
    <scope>NUCLEOTIDE SEQUENCE</scope>
    <source>
        <strain evidence="2">IBT 28561</strain>
    </source>
</reference>
<proteinExistence type="predicted"/>
<protein>
    <submittedName>
        <fullName evidence="2">Uncharacterized protein</fullName>
    </submittedName>
</protein>
<evidence type="ECO:0000256" key="1">
    <source>
        <dbReference type="SAM" id="Phobius"/>
    </source>
</evidence>
<keyword evidence="3" id="KW-1185">Reference proteome</keyword>
<accession>A0A2I1DEC4</accession>